<feature type="non-terminal residue" evidence="2">
    <location>
        <position position="1"/>
    </location>
</feature>
<feature type="compositionally biased region" description="Polar residues" evidence="1">
    <location>
        <begin position="111"/>
        <end position="128"/>
    </location>
</feature>
<organism evidence="2">
    <name type="scientific">Arion vulgaris</name>
    <dbReference type="NCBI Taxonomy" id="1028688"/>
    <lineage>
        <taxon>Eukaryota</taxon>
        <taxon>Metazoa</taxon>
        <taxon>Spiralia</taxon>
        <taxon>Lophotrochozoa</taxon>
        <taxon>Mollusca</taxon>
        <taxon>Gastropoda</taxon>
        <taxon>Heterobranchia</taxon>
        <taxon>Euthyneura</taxon>
        <taxon>Panpulmonata</taxon>
        <taxon>Eupulmonata</taxon>
        <taxon>Stylommatophora</taxon>
        <taxon>Helicina</taxon>
        <taxon>Arionoidea</taxon>
        <taxon>Arionidae</taxon>
        <taxon>Arion</taxon>
    </lineage>
</organism>
<feature type="region of interest" description="Disordered" evidence="1">
    <location>
        <begin position="1"/>
        <end position="50"/>
    </location>
</feature>
<feature type="region of interest" description="Disordered" evidence="1">
    <location>
        <begin position="107"/>
        <end position="128"/>
    </location>
</feature>
<dbReference type="EMBL" id="HACG01010819">
    <property type="protein sequence ID" value="CEK57684.1"/>
    <property type="molecule type" value="Transcribed_RNA"/>
</dbReference>
<protein>
    <submittedName>
        <fullName evidence="2">Uncharacterized protein</fullName>
    </submittedName>
</protein>
<sequence length="128" mass="13789">LHDTSTRQDVSQNSGKGEYQIRTQDFQNSDFEMQSSLDTSKEQGSNNGSMNMEVSLCQLGSGLDSPSYFNATHNVLVSAADVLHRPSSSSSTTTAASDIIDTLFKHPKSVATKSTHSNPSSATTQRTE</sequence>
<feature type="non-terminal residue" evidence="2">
    <location>
        <position position="128"/>
    </location>
</feature>
<evidence type="ECO:0000256" key="1">
    <source>
        <dbReference type="SAM" id="MobiDB-lite"/>
    </source>
</evidence>
<reference evidence="2" key="1">
    <citation type="submission" date="2014-12" db="EMBL/GenBank/DDBJ databases">
        <title>Insight into the proteome of Arion vulgaris.</title>
        <authorList>
            <person name="Aradska J."/>
            <person name="Bulat T."/>
            <person name="Smidak R."/>
            <person name="Sarate P."/>
            <person name="Gangsoo J."/>
            <person name="Sialana F."/>
            <person name="Bilban M."/>
            <person name="Lubec G."/>
        </authorList>
    </citation>
    <scope>NUCLEOTIDE SEQUENCE</scope>
    <source>
        <tissue evidence="2">Skin</tissue>
    </source>
</reference>
<feature type="compositionally biased region" description="Polar residues" evidence="1">
    <location>
        <begin position="7"/>
        <end position="50"/>
    </location>
</feature>
<accession>A0A0B6YN78</accession>
<evidence type="ECO:0000313" key="2">
    <source>
        <dbReference type="EMBL" id="CEK57684.1"/>
    </source>
</evidence>
<proteinExistence type="predicted"/>
<dbReference type="AlphaFoldDB" id="A0A0B6YN78"/>
<gene>
    <name evidence="2" type="primary">ORF30806</name>
</gene>
<name>A0A0B6YN78_9EUPU</name>